<dbReference type="AlphaFoldDB" id="A0A7J9JXV1"/>
<dbReference type="Proteomes" id="UP000593575">
    <property type="component" value="Unassembled WGS sequence"/>
</dbReference>
<accession>A0A7J9JXV1</accession>
<reference evidence="1 2" key="1">
    <citation type="journal article" date="2019" name="Genome Biol. Evol.">
        <title>Insights into the evolution of the New World diploid cottons (Gossypium, subgenus Houzingenia) based on genome sequencing.</title>
        <authorList>
            <person name="Grover C.E."/>
            <person name="Arick M.A. 2nd"/>
            <person name="Thrash A."/>
            <person name="Conover J.L."/>
            <person name="Sanders W.S."/>
            <person name="Peterson D.G."/>
            <person name="Frelichowski J.E."/>
            <person name="Scheffler J.A."/>
            <person name="Scheffler B.E."/>
            <person name="Wendel J.F."/>
        </authorList>
    </citation>
    <scope>NUCLEOTIDE SEQUENCE [LARGE SCALE GENOMIC DNA]</scope>
    <source>
        <strain evidence="1">6</strain>
        <tissue evidence="1">Leaf</tissue>
    </source>
</reference>
<keyword evidence="2" id="KW-1185">Reference proteome</keyword>
<gene>
    <name evidence="1" type="ORF">Goarm_004782</name>
</gene>
<evidence type="ECO:0000313" key="2">
    <source>
        <dbReference type="Proteomes" id="UP000593575"/>
    </source>
</evidence>
<proteinExistence type="predicted"/>
<evidence type="ECO:0000313" key="1">
    <source>
        <dbReference type="EMBL" id="MBA0839007.1"/>
    </source>
</evidence>
<comment type="caution">
    <text evidence="1">The sequence shown here is derived from an EMBL/GenBank/DDBJ whole genome shotgun (WGS) entry which is preliminary data.</text>
</comment>
<protein>
    <submittedName>
        <fullName evidence="1">Uncharacterized protein</fullName>
    </submittedName>
</protein>
<organism evidence="1 2">
    <name type="scientific">Gossypium armourianum</name>
    <dbReference type="NCBI Taxonomy" id="34283"/>
    <lineage>
        <taxon>Eukaryota</taxon>
        <taxon>Viridiplantae</taxon>
        <taxon>Streptophyta</taxon>
        <taxon>Embryophyta</taxon>
        <taxon>Tracheophyta</taxon>
        <taxon>Spermatophyta</taxon>
        <taxon>Magnoliopsida</taxon>
        <taxon>eudicotyledons</taxon>
        <taxon>Gunneridae</taxon>
        <taxon>Pentapetalae</taxon>
        <taxon>rosids</taxon>
        <taxon>malvids</taxon>
        <taxon>Malvales</taxon>
        <taxon>Malvaceae</taxon>
        <taxon>Malvoideae</taxon>
        <taxon>Gossypium</taxon>
    </lineage>
</organism>
<name>A0A7J9JXV1_9ROSI</name>
<sequence>MWENAGEREWTKFCLPAEEPIVIPLVQEFYLALKQKEVTRPFYEMRAVVKVGGVNILVTKRSICQFYDAPYYYRDYLYRTDLKEFRNIDMEEILRFLMDGKEMWTYKIEMSKVGPTHAIKTYGINHSMVKCARNLRRGMFFPHLIIGLCRKAGVPIERMDKIMNPS</sequence>
<dbReference type="EMBL" id="JABFAE010000010">
    <property type="protein sequence ID" value="MBA0839007.1"/>
    <property type="molecule type" value="Genomic_DNA"/>
</dbReference>